<dbReference type="Pfam" id="PF22435">
    <property type="entry name" value="MRM3-like_sub_bind"/>
    <property type="match status" value="1"/>
</dbReference>
<protein>
    <submittedName>
        <fullName evidence="6">TrmH family RNA methyltransferase</fullName>
    </submittedName>
</protein>
<feature type="domain" description="MRM3-like substrate binding" evidence="5">
    <location>
        <begin position="8"/>
        <end position="87"/>
    </location>
</feature>
<reference evidence="6 7" key="1">
    <citation type="submission" date="2020-03" db="EMBL/GenBank/DDBJ databases">
        <title>Genomic Encyclopedia of Type Strains, Phase IV (KMG-IV): sequencing the most valuable type-strain genomes for metagenomic binning, comparative biology and taxonomic classification.</title>
        <authorList>
            <person name="Goeker M."/>
        </authorList>
    </citation>
    <scope>NUCLEOTIDE SEQUENCE [LARGE SCALE GENOMIC DNA]</scope>
    <source>
        <strain evidence="6 7">DSM 5718</strain>
    </source>
</reference>
<name>A0A846MMW2_9BACT</name>
<dbReference type="SUPFAM" id="SSF75217">
    <property type="entry name" value="alpha/beta knot"/>
    <property type="match status" value="1"/>
</dbReference>
<evidence type="ECO:0000313" key="6">
    <source>
        <dbReference type="EMBL" id="NIK72886.1"/>
    </source>
</evidence>
<dbReference type="InterPro" id="IPR029028">
    <property type="entry name" value="Alpha/beta_knot_MTases"/>
</dbReference>
<dbReference type="GO" id="GO:0032259">
    <property type="term" value="P:methylation"/>
    <property type="evidence" value="ECO:0007669"/>
    <property type="project" value="UniProtKB-KW"/>
</dbReference>
<evidence type="ECO:0000259" key="5">
    <source>
        <dbReference type="Pfam" id="PF22435"/>
    </source>
</evidence>
<dbReference type="GO" id="GO:0008173">
    <property type="term" value="F:RNA methyltransferase activity"/>
    <property type="evidence" value="ECO:0007669"/>
    <property type="project" value="InterPro"/>
</dbReference>
<keyword evidence="3 6" id="KW-0808">Transferase</keyword>
<evidence type="ECO:0000313" key="7">
    <source>
        <dbReference type="Proteomes" id="UP000537126"/>
    </source>
</evidence>
<sequence>MITNKWKKTLWQLQQKKYRKQLGLFVVEGRKIIEECLRFAPKRVERVFANKQLYALWQDAYPQICIEAVPESDIQAYSALENNKEAIAIVRIEPVANETLFQKQQNLIVYLDHVQDPGNLGTIMRICDWYGLTYLLASEDTVDVWNTKTIQASKGSFLRVNVHYCSIEDALKTMNQKAVVWGADLEGQNIHLIEKKEEAAYESLLLVMGNEANGIRQNTRAFIDKYVTIPRYGEAESLNVAMATAILIDNLKRVGY</sequence>
<dbReference type="AlphaFoldDB" id="A0A846MMW2"/>
<dbReference type="InterPro" id="IPR051259">
    <property type="entry name" value="rRNA_Methyltransferase"/>
</dbReference>
<dbReference type="InterPro" id="IPR053888">
    <property type="entry name" value="MRM3-like_sub_bind"/>
</dbReference>
<dbReference type="Gene3D" id="3.30.1330.30">
    <property type="match status" value="1"/>
</dbReference>
<dbReference type="InterPro" id="IPR029026">
    <property type="entry name" value="tRNA_m1G_MTases_N"/>
</dbReference>
<dbReference type="GO" id="GO:0003723">
    <property type="term" value="F:RNA binding"/>
    <property type="evidence" value="ECO:0007669"/>
    <property type="project" value="InterPro"/>
</dbReference>
<dbReference type="InterPro" id="IPR001537">
    <property type="entry name" value="SpoU_MeTrfase"/>
</dbReference>
<feature type="domain" description="tRNA/rRNA methyltransferase SpoU type" evidence="4">
    <location>
        <begin position="107"/>
        <end position="248"/>
    </location>
</feature>
<dbReference type="Gene3D" id="3.40.1280.10">
    <property type="match status" value="1"/>
</dbReference>
<keyword evidence="2 6" id="KW-0489">Methyltransferase</keyword>
<keyword evidence="7" id="KW-1185">Reference proteome</keyword>
<dbReference type="InterPro" id="IPR029064">
    <property type="entry name" value="Ribosomal_eL30-like_sf"/>
</dbReference>
<evidence type="ECO:0000256" key="3">
    <source>
        <dbReference type="ARBA" id="ARBA00022679"/>
    </source>
</evidence>
<dbReference type="Pfam" id="PF00588">
    <property type="entry name" value="SpoU_methylase"/>
    <property type="match status" value="1"/>
</dbReference>
<accession>A0A846MMW2</accession>
<organism evidence="6 7">
    <name type="scientific">Thermonema lapsum</name>
    <dbReference type="NCBI Taxonomy" id="28195"/>
    <lineage>
        <taxon>Bacteria</taxon>
        <taxon>Pseudomonadati</taxon>
        <taxon>Bacteroidota</taxon>
        <taxon>Cytophagia</taxon>
        <taxon>Cytophagales</taxon>
        <taxon>Thermonemataceae</taxon>
        <taxon>Thermonema</taxon>
    </lineage>
</organism>
<dbReference type="RefSeq" id="WP_166918181.1">
    <property type="nucleotide sequence ID" value="NZ_JAASRN010000001.1"/>
</dbReference>
<dbReference type="PANTHER" id="PTHR43191">
    <property type="entry name" value="RRNA METHYLTRANSFERASE 3"/>
    <property type="match status" value="1"/>
</dbReference>
<evidence type="ECO:0000256" key="2">
    <source>
        <dbReference type="ARBA" id="ARBA00022603"/>
    </source>
</evidence>
<evidence type="ECO:0000259" key="4">
    <source>
        <dbReference type="Pfam" id="PF00588"/>
    </source>
</evidence>
<dbReference type="Proteomes" id="UP000537126">
    <property type="component" value="Unassembled WGS sequence"/>
</dbReference>
<dbReference type="PANTHER" id="PTHR43191:SF2">
    <property type="entry name" value="RRNA METHYLTRANSFERASE 3, MITOCHONDRIAL"/>
    <property type="match status" value="1"/>
</dbReference>
<proteinExistence type="inferred from homology"/>
<dbReference type="EMBL" id="JAASRN010000001">
    <property type="protein sequence ID" value="NIK72886.1"/>
    <property type="molecule type" value="Genomic_DNA"/>
</dbReference>
<comment type="caution">
    <text evidence="6">The sequence shown here is derived from an EMBL/GenBank/DDBJ whole genome shotgun (WGS) entry which is preliminary data.</text>
</comment>
<gene>
    <name evidence="6" type="ORF">FHS56_000372</name>
</gene>
<dbReference type="CDD" id="cd18109">
    <property type="entry name" value="SpoU-like_RNA-MTase"/>
    <property type="match status" value="1"/>
</dbReference>
<comment type="similarity">
    <text evidence="1">Belongs to the class IV-like SAM-binding methyltransferase superfamily. RNA methyltransferase TrmH family.</text>
</comment>
<dbReference type="GO" id="GO:0006396">
    <property type="term" value="P:RNA processing"/>
    <property type="evidence" value="ECO:0007669"/>
    <property type="project" value="InterPro"/>
</dbReference>
<evidence type="ECO:0000256" key="1">
    <source>
        <dbReference type="ARBA" id="ARBA00007228"/>
    </source>
</evidence>
<dbReference type="SUPFAM" id="SSF55315">
    <property type="entry name" value="L30e-like"/>
    <property type="match status" value="1"/>
</dbReference>